<feature type="chain" id="PRO_5010834632" evidence="1">
    <location>
        <begin position="24"/>
        <end position="485"/>
    </location>
</feature>
<keyword evidence="1" id="KW-0732">Signal</keyword>
<keyword evidence="4" id="KW-1185">Reference proteome</keyword>
<reference evidence="2 5" key="2">
    <citation type="submission" date="2016-11" db="EMBL/GenBank/DDBJ databases">
        <title>Genomic analysis of Caldithrix abyssi and proposal of a novel bacterial phylum Caldithrichaeota.</title>
        <authorList>
            <person name="Kublanov I."/>
            <person name="Sigalova O."/>
            <person name="Gavrilov S."/>
            <person name="Lebedinsky A."/>
            <person name="Ivanova N."/>
            <person name="Daum C."/>
            <person name="Reddy T."/>
            <person name="Klenk H.P."/>
            <person name="Goker M."/>
            <person name="Reva O."/>
            <person name="Miroshnichenko M."/>
            <person name="Kyprides N."/>
            <person name="Woyke T."/>
            <person name="Gelfand M."/>
        </authorList>
    </citation>
    <scope>NUCLEOTIDE SEQUENCE [LARGE SCALE GENOMIC DNA]</scope>
    <source>
        <strain evidence="2 5">LF13</strain>
    </source>
</reference>
<dbReference type="HOGENOM" id="CLU_562233_0_0_0"/>
<evidence type="ECO:0000256" key="1">
    <source>
        <dbReference type="SAM" id="SignalP"/>
    </source>
</evidence>
<dbReference type="Proteomes" id="UP000004671">
    <property type="component" value="Chromosome"/>
</dbReference>
<evidence type="ECO:0000313" key="4">
    <source>
        <dbReference type="Proteomes" id="UP000004671"/>
    </source>
</evidence>
<sequence precursor="true">MRHLLLILSLVTLSFLIHCSHKSSPTEPQETSDLSVNMLLKPATENGYNVTRVHVKITRNTFTDSMDLTINGESASGTFTDLKVGVYQIEVWVYEDTTLIATGSGTGEVKAGQTVNVTINVTFLTGNLGVTVNWGSTTVEPNTIFFEVETGATVDLKGVNSIVNGKINDNNVEWEESLSSYNVPVASWIQPAEFPEDVKLVFKLSNQGKFSVKAYCITENYEHLFTILSFRKRCKAIDTRSPSDKWTKGSYYTNDVPYDFKDLKEYFFWDFLITRILQYEYGYLYEQGCTSGGPSHSIDFKYLCSKYSSLLNGLSFPISIVLSGIIHQQADYSWFPENEKKFAEWRNSHFSMAPKDVWDLNFSGKRYFDIEITNPKRICTFADAWNDNSNSSSIKINGTTVVSRTYCCGTEEFDFSTIPNKIEFNAYSVWSFIGPVITIITQADNVTVSNWHEERDGVVDPADSWDKNPKPLILKVDQNGTSIVN</sequence>
<gene>
    <name evidence="2" type="ORF">Cabys_135</name>
    <name evidence="3" type="ORF">Calab_0827</name>
</gene>
<name>H1XU22_CALAY</name>
<feature type="signal peptide" evidence="1">
    <location>
        <begin position="1"/>
        <end position="23"/>
    </location>
</feature>
<evidence type="ECO:0000313" key="2">
    <source>
        <dbReference type="EMBL" id="APF16886.1"/>
    </source>
</evidence>
<organism evidence="3 4">
    <name type="scientific">Caldithrix abyssi DSM 13497</name>
    <dbReference type="NCBI Taxonomy" id="880073"/>
    <lineage>
        <taxon>Bacteria</taxon>
        <taxon>Pseudomonadati</taxon>
        <taxon>Calditrichota</taxon>
        <taxon>Calditrichia</taxon>
        <taxon>Calditrichales</taxon>
        <taxon>Calditrichaceae</taxon>
        <taxon>Caldithrix</taxon>
    </lineage>
</organism>
<dbReference type="EMBL" id="CP018099">
    <property type="protein sequence ID" value="APF16886.1"/>
    <property type="molecule type" value="Genomic_DNA"/>
</dbReference>
<proteinExistence type="predicted"/>
<dbReference type="Proteomes" id="UP000183868">
    <property type="component" value="Chromosome"/>
</dbReference>
<evidence type="ECO:0000313" key="5">
    <source>
        <dbReference type="Proteomes" id="UP000183868"/>
    </source>
</evidence>
<reference evidence="3 4" key="1">
    <citation type="submission" date="2011-09" db="EMBL/GenBank/DDBJ databases">
        <title>The permanent draft genome of Caldithrix abyssi DSM 13497.</title>
        <authorList>
            <consortium name="US DOE Joint Genome Institute (JGI-PGF)"/>
            <person name="Lucas S."/>
            <person name="Han J."/>
            <person name="Lapidus A."/>
            <person name="Bruce D."/>
            <person name="Goodwin L."/>
            <person name="Pitluck S."/>
            <person name="Peters L."/>
            <person name="Kyrpides N."/>
            <person name="Mavromatis K."/>
            <person name="Ivanova N."/>
            <person name="Mikhailova N."/>
            <person name="Chertkov O."/>
            <person name="Detter J.C."/>
            <person name="Tapia R."/>
            <person name="Han C."/>
            <person name="Land M."/>
            <person name="Hauser L."/>
            <person name="Markowitz V."/>
            <person name="Cheng J.-F."/>
            <person name="Hugenholtz P."/>
            <person name="Woyke T."/>
            <person name="Wu D."/>
            <person name="Spring S."/>
            <person name="Brambilla E."/>
            <person name="Klenk H.-P."/>
            <person name="Eisen J.A."/>
        </authorList>
    </citation>
    <scope>NUCLEOTIDE SEQUENCE [LARGE SCALE GENOMIC DNA]</scope>
    <source>
        <strain evidence="3 4">DSM 13497</strain>
    </source>
</reference>
<protein>
    <submittedName>
        <fullName evidence="2">Alkaline phosphatase</fullName>
    </submittedName>
</protein>
<dbReference type="AlphaFoldDB" id="H1XU22"/>
<dbReference type="eggNOG" id="COG1785">
    <property type="taxonomic scope" value="Bacteria"/>
</dbReference>
<evidence type="ECO:0000313" key="3">
    <source>
        <dbReference type="EMBL" id="EHO40465.1"/>
    </source>
</evidence>
<dbReference type="KEGG" id="caby:Cabys_135"/>
<dbReference type="InParanoid" id="H1XU22"/>
<dbReference type="EMBL" id="CM001402">
    <property type="protein sequence ID" value="EHO40465.1"/>
    <property type="molecule type" value="Genomic_DNA"/>
</dbReference>
<dbReference type="RefSeq" id="WP_006927451.1">
    <property type="nucleotide sequence ID" value="NZ_CM001402.1"/>
</dbReference>
<accession>H1XU22</accession>
<dbReference type="PaxDb" id="880073-Calab_0827"/>
<dbReference type="STRING" id="880073.Cabys_135"/>